<name>H5XPZ0_9PSEU</name>
<dbReference type="STRING" id="882082.SaccyDRAFT_3381"/>
<dbReference type="EMBL" id="CM001440">
    <property type="protein sequence ID" value="EHR62215.1"/>
    <property type="molecule type" value="Genomic_DNA"/>
</dbReference>
<gene>
    <name evidence="2" type="ORF">SaccyDRAFT_3381</name>
</gene>
<proteinExistence type="predicted"/>
<evidence type="ECO:0000313" key="2">
    <source>
        <dbReference type="EMBL" id="EHR62215.1"/>
    </source>
</evidence>
<keyword evidence="3" id="KW-1185">Reference proteome</keyword>
<evidence type="ECO:0000313" key="3">
    <source>
        <dbReference type="Proteomes" id="UP000002791"/>
    </source>
</evidence>
<sequence>MENEGEQASVEAESTVTKPSGSWGWVSIEEV</sequence>
<feature type="region of interest" description="Disordered" evidence="1">
    <location>
        <begin position="1"/>
        <end position="31"/>
    </location>
</feature>
<dbReference type="Proteomes" id="UP000002791">
    <property type="component" value="Chromosome"/>
</dbReference>
<reference evidence="2 3" key="1">
    <citation type="submission" date="2011-11" db="EMBL/GenBank/DDBJ databases">
        <title>The Noncontiguous Finished sequence of Saccharomonospora cyanea NA-134.</title>
        <authorList>
            <consortium name="US DOE Joint Genome Institute"/>
            <person name="Lucas S."/>
            <person name="Han J."/>
            <person name="Lapidus A."/>
            <person name="Cheng J.-F."/>
            <person name="Goodwin L."/>
            <person name="Pitluck S."/>
            <person name="Peters L."/>
            <person name="Ovchinnikova G."/>
            <person name="Lu M."/>
            <person name="Detter J.C."/>
            <person name="Han C."/>
            <person name="Tapia R."/>
            <person name="Land M."/>
            <person name="Hauser L."/>
            <person name="Kyrpides N."/>
            <person name="Ivanova N."/>
            <person name="Pagani I."/>
            <person name="Brambilla E.-M."/>
            <person name="Klenk H.-P."/>
            <person name="Woyke T."/>
        </authorList>
    </citation>
    <scope>NUCLEOTIDE SEQUENCE [LARGE SCALE GENOMIC DNA]</scope>
    <source>
        <strain evidence="2 3">NA-134</strain>
    </source>
</reference>
<accession>H5XPZ0</accession>
<dbReference type="AlphaFoldDB" id="H5XPZ0"/>
<protein>
    <submittedName>
        <fullName evidence="2">Uncharacterized protein</fullName>
    </submittedName>
</protein>
<dbReference type="HOGENOM" id="CLU_3398298_0_0_11"/>
<organism evidence="2 3">
    <name type="scientific">Saccharomonospora cyanea NA-134</name>
    <dbReference type="NCBI Taxonomy" id="882082"/>
    <lineage>
        <taxon>Bacteria</taxon>
        <taxon>Bacillati</taxon>
        <taxon>Actinomycetota</taxon>
        <taxon>Actinomycetes</taxon>
        <taxon>Pseudonocardiales</taxon>
        <taxon>Pseudonocardiaceae</taxon>
        <taxon>Saccharomonospora</taxon>
    </lineage>
</organism>
<evidence type="ECO:0000256" key="1">
    <source>
        <dbReference type="SAM" id="MobiDB-lite"/>
    </source>
</evidence>